<evidence type="ECO:0000313" key="2">
    <source>
        <dbReference type="EMBL" id="SUO04174.1"/>
    </source>
</evidence>
<dbReference type="AlphaFoldDB" id="A0A380LJU8"/>
<gene>
    <name evidence="2" type="ORF">NCTC11087_01075</name>
</gene>
<feature type="transmembrane region" description="Helical" evidence="1">
    <location>
        <begin position="399"/>
        <end position="421"/>
    </location>
</feature>
<keyword evidence="1" id="KW-1133">Transmembrane helix</keyword>
<organism evidence="2 3">
    <name type="scientific">Faecalicoccus pleomorphus</name>
    <dbReference type="NCBI Taxonomy" id="1323"/>
    <lineage>
        <taxon>Bacteria</taxon>
        <taxon>Bacillati</taxon>
        <taxon>Bacillota</taxon>
        <taxon>Erysipelotrichia</taxon>
        <taxon>Erysipelotrichales</taxon>
        <taxon>Erysipelotrichaceae</taxon>
        <taxon>Faecalicoccus</taxon>
    </lineage>
</organism>
<reference evidence="2 3" key="1">
    <citation type="submission" date="2018-06" db="EMBL/GenBank/DDBJ databases">
        <authorList>
            <consortium name="Pathogen Informatics"/>
            <person name="Doyle S."/>
        </authorList>
    </citation>
    <scope>NUCLEOTIDE SEQUENCE [LARGE SCALE GENOMIC DNA]</scope>
    <source>
        <strain evidence="2 3">NCTC11087</strain>
    </source>
</reference>
<feature type="transmembrane region" description="Helical" evidence="1">
    <location>
        <begin position="87"/>
        <end position="107"/>
    </location>
</feature>
<name>A0A380LJU8_9FIRM</name>
<feature type="transmembrane region" description="Helical" evidence="1">
    <location>
        <begin position="427"/>
        <end position="455"/>
    </location>
</feature>
<dbReference type="EMBL" id="UHFX01000003">
    <property type="protein sequence ID" value="SUO04174.1"/>
    <property type="molecule type" value="Genomic_DNA"/>
</dbReference>
<feature type="transmembrane region" description="Helical" evidence="1">
    <location>
        <begin position="339"/>
        <end position="358"/>
    </location>
</feature>
<feature type="transmembrane region" description="Helical" evidence="1">
    <location>
        <begin position="467"/>
        <end position="486"/>
    </location>
</feature>
<keyword evidence="1" id="KW-0472">Membrane</keyword>
<proteinExistence type="predicted"/>
<feature type="transmembrane region" description="Helical" evidence="1">
    <location>
        <begin position="315"/>
        <end position="333"/>
    </location>
</feature>
<dbReference type="GeneID" id="77462042"/>
<feature type="transmembrane region" description="Helical" evidence="1">
    <location>
        <begin position="222"/>
        <end position="244"/>
    </location>
</feature>
<evidence type="ECO:0000256" key="1">
    <source>
        <dbReference type="SAM" id="Phobius"/>
    </source>
</evidence>
<feature type="transmembrane region" description="Helical" evidence="1">
    <location>
        <begin position="198"/>
        <end position="216"/>
    </location>
</feature>
<dbReference type="Proteomes" id="UP000255523">
    <property type="component" value="Unassembled WGS sequence"/>
</dbReference>
<feature type="transmembrane region" description="Helical" evidence="1">
    <location>
        <begin position="47"/>
        <end position="75"/>
    </location>
</feature>
<feature type="transmembrane region" description="Helical" evidence="1">
    <location>
        <begin position="156"/>
        <end position="178"/>
    </location>
</feature>
<dbReference type="OrthoDB" id="1710898at2"/>
<feature type="transmembrane region" description="Helical" evidence="1">
    <location>
        <begin position="492"/>
        <end position="514"/>
    </location>
</feature>
<keyword evidence="3" id="KW-1185">Reference proteome</keyword>
<accession>A0A380LJU8</accession>
<evidence type="ECO:0000313" key="3">
    <source>
        <dbReference type="Proteomes" id="UP000255523"/>
    </source>
</evidence>
<keyword evidence="1" id="KW-0812">Transmembrane</keyword>
<feature type="transmembrane region" description="Helical" evidence="1">
    <location>
        <begin position="128"/>
        <end position="150"/>
    </location>
</feature>
<sequence length="524" mass="60984">MRKVFWISFRLRMTYRINSILYAIRQVPGLKRMLSVSLYGKTGLKMVFTVLALLWEIVSIFINKGLYVAICIYYPVVLMASKQPSLAIIHIFFFFSIAGAISNNTMFDPTKDKYYAMISLRMDAKAYTLTDYAYSMVKILVGMGVSLWVVCLWCPIPWYYCLVVPFYIIAAKTISAAWSLYRFETKKILRNENSPVKLIWTLILTCWVLAYGTLFAGFFLPVIVYLVLMVMVIVIGIGVCPYVLRFQRFREMYRLLLQKGPVQIKASMKEVQNKNSWDMISQDQKITSQKTGYAYFNDLFIKRHKRILWRSSKRMTLICLGIVVFTGILEVFLAEAREVVQGFVLNYLPYFVFILYSFNSSKSVVQAMFRNCDHSMLTYSFYRRPDVILSLFRLRLRSLIVINLMPALVLAIGLPILLAISQADESIWVYPIVFICIVSTSIFFSIHYLTSYYLLQPYNEFTETKSATYGIVMSLTYIVCFAFIYIHMSTYVFGTIMSLFCILYILIAYKLVYAKAPKTFRLRR</sequence>
<protein>
    <submittedName>
        <fullName evidence="2">Pig-X/Pbn1</fullName>
    </submittedName>
</protein>
<dbReference type="RefSeq" id="WP_022790562.1">
    <property type="nucleotide sequence ID" value="NZ_UHFX01000003.1"/>
</dbReference>